<dbReference type="GO" id="GO:0006508">
    <property type="term" value="P:proteolysis"/>
    <property type="evidence" value="ECO:0007669"/>
    <property type="project" value="InterPro"/>
</dbReference>
<evidence type="ECO:0000256" key="5">
    <source>
        <dbReference type="ARBA" id="ARBA00036320"/>
    </source>
</evidence>
<keyword evidence="2" id="KW-0732">Signal</keyword>
<reference evidence="8" key="1">
    <citation type="submission" date="2025-08" db="UniProtKB">
        <authorList>
            <consortium name="Ensembl"/>
        </authorList>
    </citation>
    <scope>IDENTIFICATION</scope>
</reference>
<dbReference type="AlphaFoldDB" id="A0A3Q3VL86"/>
<dbReference type="InterPro" id="IPR001314">
    <property type="entry name" value="Peptidase_S1A"/>
</dbReference>
<evidence type="ECO:0000259" key="7">
    <source>
        <dbReference type="PROSITE" id="PS50240"/>
    </source>
</evidence>
<dbReference type="PRINTS" id="PR00722">
    <property type="entry name" value="CHYMOTRYPSIN"/>
</dbReference>
<dbReference type="InterPro" id="IPR043504">
    <property type="entry name" value="Peptidase_S1_PA_chymotrypsin"/>
</dbReference>
<dbReference type="Pfam" id="PF00089">
    <property type="entry name" value="Trypsin"/>
    <property type="match status" value="1"/>
</dbReference>
<evidence type="ECO:0000313" key="9">
    <source>
        <dbReference type="Proteomes" id="UP000261620"/>
    </source>
</evidence>
<dbReference type="CDD" id="cd00190">
    <property type="entry name" value="Tryp_SPc"/>
    <property type="match status" value="1"/>
</dbReference>
<evidence type="ECO:0000313" key="8">
    <source>
        <dbReference type="Ensembl" id="ENSMMOP00000001083.1"/>
    </source>
</evidence>
<name>A0A3Q3VL86_MOLML</name>
<evidence type="ECO:0000256" key="3">
    <source>
        <dbReference type="ARBA" id="ARBA00023145"/>
    </source>
</evidence>
<evidence type="ECO:0000256" key="1">
    <source>
        <dbReference type="ARBA" id="ARBA00004239"/>
    </source>
</evidence>
<dbReference type="InterPro" id="IPR018114">
    <property type="entry name" value="TRYPSIN_HIS"/>
</dbReference>
<accession>A0A3Q3VL86</accession>
<dbReference type="GO" id="GO:0004252">
    <property type="term" value="F:serine-type endopeptidase activity"/>
    <property type="evidence" value="ECO:0007669"/>
    <property type="project" value="UniProtKB-EC"/>
</dbReference>
<dbReference type="SMART" id="SM00020">
    <property type="entry name" value="Tryp_SPc"/>
    <property type="match status" value="1"/>
</dbReference>
<dbReference type="FunFam" id="2.40.10.10:FF:000005">
    <property type="entry name" value="Serine protease 37"/>
    <property type="match status" value="1"/>
</dbReference>
<sequence length="259" mass="28682">IFSVTEILKRLKFVHSVYDVLPARAGEIIGGHQAVPHSRPYMAIIERELPSKKASFCDGFLLNKEFVMTAAHCQARSYKVFLGVHNFHHRNGVQEISSEEAYIHGNFINTDTVFKNDIMLIKLPTKAIFNKGVQPIDLPDPGSLSRPKSCLVSGWGKTSLTAKHQSGVLMEVNVTVTDRQCPMEHSYCCDGETRNHCILSPYLQGDSGGPLVCEDGKAYGVVSAFFTPHSGDPSINIFTKISDYASWINSTMKHHGMVN</sequence>
<evidence type="ECO:0000256" key="6">
    <source>
        <dbReference type="ARBA" id="ARBA00038868"/>
    </source>
</evidence>
<dbReference type="PROSITE" id="PS50240">
    <property type="entry name" value="TRYPSIN_DOM"/>
    <property type="match status" value="1"/>
</dbReference>
<dbReference type="InterPro" id="IPR001254">
    <property type="entry name" value="Trypsin_dom"/>
</dbReference>
<dbReference type="PROSITE" id="PS00134">
    <property type="entry name" value="TRYPSIN_HIS"/>
    <property type="match status" value="1"/>
</dbReference>
<dbReference type="PANTHER" id="PTHR24271">
    <property type="entry name" value="KALLIKREIN-RELATED"/>
    <property type="match status" value="1"/>
</dbReference>
<dbReference type="GO" id="GO:0005576">
    <property type="term" value="C:extracellular region"/>
    <property type="evidence" value="ECO:0007669"/>
    <property type="project" value="UniProtKB-SubCell"/>
</dbReference>
<comment type="catalytic activity">
    <reaction evidence="5">
        <text>Preferential cleavage: Arg-|-Xaa, Lys-|-Xaa.</text>
        <dbReference type="EC" id="3.4.21.4"/>
    </reaction>
</comment>
<dbReference type="PANTHER" id="PTHR24271:SF81">
    <property type="entry name" value="GRANZYME B"/>
    <property type="match status" value="1"/>
</dbReference>
<dbReference type="STRING" id="94237.ENSMMOP00000001083"/>
<dbReference type="Ensembl" id="ENSMMOT00000001109.1">
    <property type="protein sequence ID" value="ENSMMOP00000001083.1"/>
    <property type="gene ID" value="ENSMMOG00000000839.1"/>
</dbReference>
<feature type="domain" description="Peptidase S1" evidence="7">
    <location>
        <begin position="28"/>
        <end position="253"/>
    </location>
</feature>
<proteinExistence type="predicted"/>
<evidence type="ECO:0000256" key="4">
    <source>
        <dbReference type="ARBA" id="ARBA00023157"/>
    </source>
</evidence>
<reference evidence="8" key="2">
    <citation type="submission" date="2025-09" db="UniProtKB">
        <authorList>
            <consortium name="Ensembl"/>
        </authorList>
    </citation>
    <scope>IDENTIFICATION</scope>
</reference>
<comment type="subcellular location">
    <subcellularLocation>
        <location evidence="1">Secreted</location>
        <location evidence="1">Extracellular space</location>
    </subcellularLocation>
</comment>
<keyword evidence="4" id="KW-1015">Disulfide bond</keyword>
<dbReference type="EC" id="3.4.21.4" evidence="6"/>
<dbReference type="Gene3D" id="2.40.10.10">
    <property type="entry name" value="Trypsin-like serine proteases"/>
    <property type="match status" value="2"/>
</dbReference>
<dbReference type="SUPFAM" id="SSF50494">
    <property type="entry name" value="Trypsin-like serine proteases"/>
    <property type="match status" value="1"/>
</dbReference>
<keyword evidence="3" id="KW-0865">Zymogen</keyword>
<organism evidence="8 9">
    <name type="scientific">Mola mola</name>
    <name type="common">Ocean sunfish</name>
    <name type="synonym">Tetraodon mola</name>
    <dbReference type="NCBI Taxonomy" id="94237"/>
    <lineage>
        <taxon>Eukaryota</taxon>
        <taxon>Metazoa</taxon>
        <taxon>Chordata</taxon>
        <taxon>Craniata</taxon>
        <taxon>Vertebrata</taxon>
        <taxon>Euteleostomi</taxon>
        <taxon>Actinopterygii</taxon>
        <taxon>Neopterygii</taxon>
        <taxon>Teleostei</taxon>
        <taxon>Neoteleostei</taxon>
        <taxon>Acanthomorphata</taxon>
        <taxon>Eupercaria</taxon>
        <taxon>Tetraodontiformes</taxon>
        <taxon>Molidae</taxon>
        <taxon>Mola</taxon>
    </lineage>
</organism>
<protein>
    <recommendedName>
        <fullName evidence="6">trypsin</fullName>
        <ecNumber evidence="6">3.4.21.4</ecNumber>
    </recommendedName>
</protein>
<evidence type="ECO:0000256" key="2">
    <source>
        <dbReference type="ARBA" id="ARBA00022729"/>
    </source>
</evidence>
<keyword evidence="9" id="KW-1185">Reference proteome</keyword>
<dbReference type="Proteomes" id="UP000261620">
    <property type="component" value="Unplaced"/>
</dbReference>
<dbReference type="InterPro" id="IPR009003">
    <property type="entry name" value="Peptidase_S1_PA"/>
</dbReference>